<evidence type="ECO:0000256" key="1">
    <source>
        <dbReference type="PROSITE-ProRule" id="PRU00339"/>
    </source>
</evidence>
<proteinExistence type="predicted"/>
<protein>
    <submittedName>
        <fullName evidence="3">Tetratricopeptide repeat protein</fullName>
    </submittedName>
</protein>
<feature type="signal peptide" evidence="2">
    <location>
        <begin position="1"/>
        <end position="25"/>
    </location>
</feature>
<comment type="caution">
    <text evidence="3">The sequence shown here is derived from an EMBL/GenBank/DDBJ whole genome shotgun (WGS) entry which is preliminary data.</text>
</comment>
<dbReference type="EMBL" id="JAOVQO010000008">
    <property type="protein sequence ID" value="MCU9848289.1"/>
    <property type="molecule type" value="Genomic_DNA"/>
</dbReference>
<evidence type="ECO:0000313" key="3">
    <source>
        <dbReference type="EMBL" id="MCU9848289.1"/>
    </source>
</evidence>
<feature type="chain" id="PRO_5045327397" evidence="2">
    <location>
        <begin position="26"/>
        <end position="569"/>
    </location>
</feature>
<accession>A0ABT2X4L6</accession>
<evidence type="ECO:0000256" key="2">
    <source>
        <dbReference type="SAM" id="SignalP"/>
    </source>
</evidence>
<dbReference type="Pfam" id="PF13181">
    <property type="entry name" value="TPR_8"/>
    <property type="match status" value="1"/>
</dbReference>
<organism evidence="3 4">
    <name type="scientific">Albidovulum salinarum</name>
    <dbReference type="NCBI Taxonomy" id="2984153"/>
    <lineage>
        <taxon>Bacteria</taxon>
        <taxon>Pseudomonadati</taxon>
        <taxon>Pseudomonadota</taxon>
        <taxon>Alphaproteobacteria</taxon>
        <taxon>Rhodobacterales</taxon>
        <taxon>Paracoccaceae</taxon>
        <taxon>Albidovulum</taxon>
    </lineage>
</organism>
<feature type="repeat" description="TPR" evidence="1">
    <location>
        <begin position="399"/>
        <end position="432"/>
    </location>
</feature>
<name>A0ABT2X4L6_9RHOB</name>
<dbReference type="Pfam" id="PF00515">
    <property type="entry name" value="TPR_1"/>
    <property type="match status" value="1"/>
</dbReference>
<keyword evidence="1" id="KW-0802">TPR repeat</keyword>
<dbReference type="Pfam" id="PF13432">
    <property type="entry name" value="TPR_16"/>
    <property type="match status" value="1"/>
</dbReference>
<keyword evidence="4" id="KW-1185">Reference proteome</keyword>
<dbReference type="SMART" id="SM00028">
    <property type="entry name" value="TPR"/>
    <property type="match status" value="7"/>
</dbReference>
<evidence type="ECO:0000313" key="4">
    <source>
        <dbReference type="Proteomes" id="UP001209535"/>
    </source>
</evidence>
<feature type="repeat" description="TPR" evidence="1">
    <location>
        <begin position="502"/>
        <end position="535"/>
    </location>
</feature>
<keyword evidence="2" id="KW-0732">Signal</keyword>
<reference evidence="3 4" key="1">
    <citation type="submission" date="2022-10" db="EMBL/GenBank/DDBJ databases">
        <title>Defluviimonas sp. nov., isolated from ocean surface sediments.</title>
        <authorList>
            <person name="He W."/>
            <person name="Wang L."/>
            <person name="Zhang D.-F."/>
        </authorList>
    </citation>
    <scope>NUCLEOTIDE SEQUENCE [LARGE SCALE GENOMIC DNA]</scope>
    <source>
        <strain evidence="3 4">WL0024</strain>
    </source>
</reference>
<dbReference type="Pfam" id="PF14559">
    <property type="entry name" value="TPR_19"/>
    <property type="match status" value="1"/>
</dbReference>
<dbReference type="InterPro" id="IPR019734">
    <property type="entry name" value="TPR_rpt"/>
</dbReference>
<gene>
    <name evidence="3" type="ORF">OEZ60_09740</name>
</gene>
<dbReference type="Gene3D" id="1.25.40.10">
    <property type="entry name" value="Tetratricopeptide repeat domain"/>
    <property type="match status" value="4"/>
</dbReference>
<dbReference type="PROSITE" id="PS50005">
    <property type="entry name" value="TPR"/>
    <property type="match status" value="5"/>
</dbReference>
<dbReference type="SUPFAM" id="SSF48452">
    <property type="entry name" value="TPR-like"/>
    <property type="match status" value="3"/>
</dbReference>
<dbReference type="PANTHER" id="PTHR12558">
    <property type="entry name" value="CELL DIVISION CYCLE 16,23,27"/>
    <property type="match status" value="1"/>
</dbReference>
<dbReference type="RefSeq" id="WP_263335472.1">
    <property type="nucleotide sequence ID" value="NZ_JAOVQO010000008.1"/>
</dbReference>
<sequence length="569" mass="61731">MPQVRPLPLVLALALTFGTVQPAFTADGVAGPYLAGRIASRVSDYDVAAEYFNRALMSDPNDAGLLENAMIAQIGRGAIDKALPMAQRLDDAGMSSQIGDLVILAALVRNGQFEAALDELDGGRTGGPLVDGLFRAWSLVGMGRMADATAAFDAVASNEGSRAFGLYHKALALAAVGDFEGADYIFSGEADGPLRATRRGVIAHAQILSQLERNGDAVELIDAIYAETGDPSFFALREELAAGKPVSFTVIRNPTDGLAEVFYTVASALNTEAADVNTLAFARLAEYLAPDQSESVLLCASILEAQGQFALANEAFNRISRNDPAYVAAELGRADALIAGDKADAAIEVLQQLSRDHADRSDIWAALGDTLRRQERFGEAADAYDKAVALFTEEDPAQWVIYYTRGIAYEREKEWPKAEADFRKALALNPDHPSVLNYLGYSYLEMNTNLDEAMAMIERALAGRPDSGAITDSLGWALYRLDRYDEAVGHMENAVELMPLDAVINDHLGDVYWAVGRKREAEFQWKRALSLEPATEEEAQRIRRKLEVGLDLVLKEEGAEPLKFTKNGQ</sequence>
<dbReference type="InterPro" id="IPR011990">
    <property type="entry name" value="TPR-like_helical_dom_sf"/>
</dbReference>
<feature type="repeat" description="TPR" evidence="1">
    <location>
        <begin position="361"/>
        <end position="394"/>
    </location>
</feature>
<dbReference type="PANTHER" id="PTHR12558:SF13">
    <property type="entry name" value="CELL DIVISION CYCLE PROTEIN 27 HOMOLOG"/>
    <property type="match status" value="1"/>
</dbReference>
<feature type="repeat" description="TPR" evidence="1">
    <location>
        <begin position="468"/>
        <end position="501"/>
    </location>
</feature>
<dbReference type="Proteomes" id="UP001209535">
    <property type="component" value="Unassembled WGS sequence"/>
</dbReference>
<feature type="repeat" description="TPR" evidence="1">
    <location>
        <begin position="29"/>
        <end position="62"/>
    </location>
</feature>